<dbReference type="InterPro" id="IPR050194">
    <property type="entry name" value="Glycosyltransferase_grp1"/>
</dbReference>
<dbReference type="PANTHER" id="PTHR45947">
    <property type="entry name" value="SULFOQUINOVOSYL TRANSFERASE SQD2"/>
    <property type="match status" value="1"/>
</dbReference>
<reference evidence="2" key="1">
    <citation type="journal article" date="2014" name="Front. Microbiol.">
        <title>High frequency of phylogenetically diverse reductive dehalogenase-homologous genes in deep subseafloor sedimentary metagenomes.</title>
        <authorList>
            <person name="Kawai M."/>
            <person name="Futagami T."/>
            <person name="Toyoda A."/>
            <person name="Takaki Y."/>
            <person name="Nishi S."/>
            <person name="Hori S."/>
            <person name="Arai W."/>
            <person name="Tsubouchi T."/>
            <person name="Morono Y."/>
            <person name="Uchiyama I."/>
            <person name="Ito T."/>
            <person name="Fujiyama A."/>
            <person name="Inagaki F."/>
            <person name="Takami H."/>
        </authorList>
    </citation>
    <scope>NUCLEOTIDE SEQUENCE</scope>
    <source>
        <strain evidence="2">Expedition CK06-06</strain>
    </source>
</reference>
<dbReference type="InterPro" id="IPR028098">
    <property type="entry name" value="Glyco_trans_4-like_N"/>
</dbReference>
<protein>
    <recommendedName>
        <fullName evidence="1">Glycosyltransferase subfamily 4-like N-terminal domain-containing protein</fullName>
    </recommendedName>
</protein>
<dbReference type="GO" id="GO:0016757">
    <property type="term" value="F:glycosyltransferase activity"/>
    <property type="evidence" value="ECO:0007669"/>
    <property type="project" value="TreeGrafter"/>
</dbReference>
<feature type="domain" description="Glycosyltransferase subfamily 4-like N-terminal" evidence="1">
    <location>
        <begin position="18"/>
        <end position="158"/>
    </location>
</feature>
<name>X0XTD0_9ZZZZ</name>
<dbReference type="SUPFAM" id="SSF53756">
    <property type="entry name" value="UDP-Glycosyltransferase/glycogen phosphorylase"/>
    <property type="match status" value="1"/>
</dbReference>
<dbReference type="Pfam" id="PF13439">
    <property type="entry name" value="Glyco_transf_4"/>
    <property type="match status" value="1"/>
</dbReference>
<evidence type="ECO:0000313" key="2">
    <source>
        <dbReference type="EMBL" id="GAG38577.1"/>
    </source>
</evidence>
<dbReference type="AlphaFoldDB" id="X0XTD0"/>
<dbReference type="PANTHER" id="PTHR45947:SF3">
    <property type="entry name" value="SULFOQUINOVOSYL TRANSFERASE SQD2"/>
    <property type="match status" value="1"/>
</dbReference>
<organism evidence="2">
    <name type="scientific">marine sediment metagenome</name>
    <dbReference type="NCBI Taxonomy" id="412755"/>
    <lineage>
        <taxon>unclassified sequences</taxon>
        <taxon>metagenomes</taxon>
        <taxon>ecological metagenomes</taxon>
    </lineage>
</organism>
<gene>
    <name evidence="2" type="ORF">S01H1_62007</name>
</gene>
<evidence type="ECO:0000259" key="1">
    <source>
        <dbReference type="Pfam" id="PF13439"/>
    </source>
</evidence>
<dbReference type="Gene3D" id="3.40.50.2000">
    <property type="entry name" value="Glycogen Phosphorylase B"/>
    <property type="match status" value="1"/>
</dbReference>
<dbReference type="EMBL" id="BARS01040698">
    <property type="protein sequence ID" value="GAG38577.1"/>
    <property type="molecule type" value="Genomic_DNA"/>
</dbReference>
<comment type="caution">
    <text evidence="2">The sequence shown here is derived from an EMBL/GenBank/DDBJ whole genome shotgun (WGS) entry which is preliminary data.</text>
</comment>
<feature type="non-terminal residue" evidence="2">
    <location>
        <position position="162"/>
    </location>
</feature>
<proteinExistence type="predicted"/>
<accession>X0XTD0</accession>
<sequence length="162" mass="18409">MSKLKILMLNHEFPPVGGGAAPVTFDLCKQLVLKGHKVDVVTMRYDRLPRFETIDGVKIYRTPSIRKRPNVCYTHELATYFPGAVIKTLRLAKEEKYDIIHCHFIVPGGLLAWLVSKLTDIPFIVTCHGTDIPGHNPDRFGLVHRLIGPLWRFLVKRSPVLT</sequence>